<comment type="subcellular location">
    <subcellularLocation>
        <location evidence="2">Cytoplasm</location>
    </subcellularLocation>
</comment>
<dbReference type="GeneID" id="189201"/>
<dbReference type="STRING" id="6239.W04G5.5.1"/>
<accession>O18170</accession>
<dbReference type="Proteomes" id="UP000001940">
    <property type="component" value="Chromosome I"/>
</dbReference>
<dbReference type="InterPro" id="IPR006588">
    <property type="entry name" value="Peptide_N_glycanase_PAW_dom"/>
</dbReference>
<dbReference type="SMR" id="O18170"/>
<dbReference type="EMBL" id="BX284601">
    <property type="protein sequence ID" value="CAB07682.4"/>
    <property type="molecule type" value="Genomic_DNA"/>
</dbReference>
<keyword evidence="9" id="KW-1185">Reference proteome</keyword>
<dbReference type="UCSC" id="W04G5.5">
    <property type="organism name" value="c. elegans"/>
</dbReference>
<name>O18170_CAEEL</name>
<dbReference type="PhylomeDB" id="O18170"/>
<keyword evidence="4" id="KW-0378">Hydrolase</keyword>
<dbReference type="AlphaFoldDB" id="O18170"/>
<evidence type="ECO:0000256" key="3">
    <source>
        <dbReference type="ARBA" id="ARBA00022490"/>
    </source>
</evidence>
<dbReference type="PaxDb" id="6239-W04G5.5"/>
<keyword evidence="6" id="KW-0472">Membrane</keyword>
<reference evidence="8 9" key="1">
    <citation type="journal article" date="1998" name="Science">
        <title>Genome sequence of the nematode C. elegans: a platform for investigating biology.</title>
        <authorList>
            <consortium name="The C. elegans sequencing consortium"/>
            <person name="Sulson J.E."/>
            <person name="Waterston R."/>
        </authorList>
    </citation>
    <scope>NUCLEOTIDE SEQUENCE [LARGE SCALE GENOMIC DNA]</scope>
    <source>
        <strain evidence="8 9">Bristol N2</strain>
    </source>
</reference>
<dbReference type="InParanoid" id="O18170"/>
<dbReference type="PANTHER" id="PTHR48440:SF1">
    <property type="entry name" value="PAW DOMAIN-CONTAINING PROTEIN"/>
    <property type="match status" value="1"/>
</dbReference>
<evidence type="ECO:0000256" key="5">
    <source>
        <dbReference type="PROSITE-ProRule" id="PRU00731"/>
    </source>
</evidence>
<dbReference type="FunCoup" id="O18170">
    <property type="interactions" value="365"/>
</dbReference>
<dbReference type="CTD" id="189201"/>
<feature type="domain" description="PAW" evidence="7">
    <location>
        <begin position="51"/>
        <end position="218"/>
    </location>
</feature>
<dbReference type="Pfam" id="PF04721">
    <property type="entry name" value="PAW"/>
    <property type="match status" value="2"/>
</dbReference>
<keyword evidence="3" id="KW-0963">Cytoplasm</keyword>
<dbReference type="GO" id="GO:0016787">
    <property type="term" value="F:hydrolase activity"/>
    <property type="evidence" value="ECO:0007669"/>
    <property type="project" value="UniProtKB-KW"/>
</dbReference>
<dbReference type="GO" id="GO:0005737">
    <property type="term" value="C:cytoplasm"/>
    <property type="evidence" value="ECO:0007669"/>
    <property type="project" value="UniProtKB-SubCell"/>
</dbReference>
<feature type="transmembrane region" description="Helical" evidence="6">
    <location>
        <begin position="35"/>
        <end position="60"/>
    </location>
</feature>
<evidence type="ECO:0000256" key="1">
    <source>
        <dbReference type="ARBA" id="ARBA00001947"/>
    </source>
</evidence>
<dbReference type="Gene3D" id="2.60.120.1020">
    <property type="entry name" value="Peptide N glycanase, PAW domain"/>
    <property type="match status" value="2"/>
</dbReference>
<dbReference type="WormBase" id="W04G5.5">
    <property type="protein sequence ID" value="CE47779"/>
    <property type="gene ID" value="WBGene00012266"/>
</dbReference>
<dbReference type="GO" id="GO:0006516">
    <property type="term" value="P:glycoprotein catabolic process"/>
    <property type="evidence" value="ECO:0007669"/>
    <property type="project" value="InterPro"/>
</dbReference>
<dbReference type="FunFam" id="2.60.120.1020:FF:000006">
    <property type="entry name" value="Peptide-N(4)-(N-acetyl-beta-glucosaminyl)asparagine amidase"/>
    <property type="match status" value="2"/>
</dbReference>
<evidence type="ECO:0000313" key="10">
    <source>
        <dbReference type="WormBase" id="W04G5.5"/>
    </source>
</evidence>
<evidence type="ECO:0000313" key="8">
    <source>
        <dbReference type="EMBL" id="CAB07682.4"/>
    </source>
</evidence>
<dbReference type="InterPro" id="IPR008979">
    <property type="entry name" value="Galactose-bd-like_sf"/>
</dbReference>
<evidence type="ECO:0000256" key="6">
    <source>
        <dbReference type="SAM" id="Phobius"/>
    </source>
</evidence>
<dbReference type="KEGG" id="cel:CELE_W04G5.5"/>
<evidence type="ECO:0000259" key="7">
    <source>
        <dbReference type="PROSITE" id="PS51398"/>
    </source>
</evidence>
<gene>
    <name evidence="8" type="ORF">CELE_W04G5.5</name>
    <name evidence="8 10" type="ORF">W04G5.5</name>
</gene>
<comment type="cofactor">
    <cofactor evidence="1">
        <name>Zn(2+)</name>
        <dbReference type="ChEBI" id="CHEBI:29105"/>
    </cofactor>
</comment>
<dbReference type="SUPFAM" id="SSF49785">
    <property type="entry name" value="Galactose-binding domain-like"/>
    <property type="match status" value="2"/>
</dbReference>
<evidence type="ECO:0000256" key="2">
    <source>
        <dbReference type="ARBA" id="ARBA00004496"/>
    </source>
</evidence>
<keyword evidence="6" id="KW-1133">Transmembrane helix</keyword>
<evidence type="ECO:0000313" key="9">
    <source>
        <dbReference type="Proteomes" id="UP000001940"/>
    </source>
</evidence>
<sequence length="412" mass="47054">MSAINTRNSQIESLLSSNRSHPELSNLWRLCIKGIFIFIVLVFIVFLPVPIALGLTELLFDERLQESPPHNFSGKSIELTLNPGEEYIKFTYDVINDVYSHSPKKGFMAQAYYMENMKRCEEPDHIMVHLCKISIDDEATISWHFDLKSIERPIKKVEVRMGGFAEFSGSSLARAKACIGNVCRVLANNNIERIDNPDISIFTVTVMLLGNSQIFRTNWNKGTEIESFLVRIYPDTPEDSISNKTLGKLIELPFNSGEEYSKFTYDIINDVYSHSPKEGFMSQAYYMDNIQRCEEPDHITVHLCKIFMEKTATISWHFDLQSFGQPIRKVEIRISGFAEFSPDDSYAMAKSCIGNECIKIINDNIATFENPITDVLKITVILSGNAQVFRTNWNKGTEIESFSVRIYPELPN</sequence>
<dbReference type="SMART" id="SM00613">
    <property type="entry name" value="PAW"/>
    <property type="match status" value="2"/>
</dbReference>
<dbReference type="PANTHER" id="PTHR48440">
    <property type="match status" value="1"/>
</dbReference>
<dbReference type="AGR" id="WB:WBGene00012266"/>
<feature type="domain" description="PAW" evidence="7">
    <location>
        <begin position="219"/>
        <end position="411"/>
    </location>
</feature>
<dbReference type="HOGENOM" id="CLU_025088_0_0_1"/>
<evidence type="ECO:0000256" key="4">
    <source>
        <dbReference type="ARBA" id="ARBA00022801"/>
    </source>
</evidence>
<keyword evidence="6" id="KW-0812">Transmembrane</keyword>
<protein>
    <submittedName>
        <fullName evidence="8">PAW domain-containing protein</fullName>
    </submittedName>
</protein>
<dbReference type="InterPro" id="IPR038680">
    <property type="entry name" value="PAW_sf"/>
</dbReference>
<dbReference type="PROSITE" id="PS51398">
    <property type="entry name" value="PAW"/>
    <property type="match status" value="2"/>
</dbReference>
<organism evidence="8 9">
    <name type="scientific">Caenorhabditis elegans</name>
    <dbReference type="NCBI Taxonomy" id="6239"/>
    <lineage>
        <taxon>Eukaryota</taxon>
        <taxon>Metazoa</taxon>
        <taxon>Ecdysozoa</taxon>
        <taxon>Nematoda</taxon>
        <taxon>Chromadorea</taxon>
        <taxon>Rhabditida</taxon>
        <taxon>Rhabditina</taxon>
        <taxon>Rhabditomorpha</taxon>
        <taxon>Rhabditoidea</taxon>
        <taxon>Rhabditidae</taxon>
        <taxon>Peloderinae</taxon>
        <taxon>Caenorhabditis</taxon>
    </lineage>
</organism>
<dbReference type="RefSeq" id="NP_492967.4">
    <property type="nucleotide sequence ID" value="NM_060566.4"/>
</dbReference>
<proteinExistence type="inferred from homology"/>
<comment type="similarity">
    <text evidence="5">Belongs to the transglutaminase-like superfamily. PNGase family.</text>
</comment>